<gene>
    <name evidence="2" type="ORF">HGRIS_000607</name>
</gene>
<dbReference type="Proteomes" id="UP001556367">
    <property type="component" value="Unassembled WGS sequence"/>
</dbReference>
<feature type="transmembrane region" description="Helical" evidence="1">
    <location>
        <begin position="29"/>
        <end position="49"/>
    </location>
</feature>
<keyword evidence="1" id="KW-0472">Membrane</keyword>
<dbReference type="EMBL" id="JASNQZ010000004">
    <property type="protein sequence ID" value="KAL0958468.1"/>
    <property type="molecule type" value="Genomic_DNA"/>
</dbReference>
<organism evidence="2 3">
    <name type="scientific">Hohenbuehelia grisea</name>
    <dbReference type="NCBI Taxonomy" id="104357"/>
    <lineage>
        <taxon>Eukaryota</taxon>
        <taxon>Fungi</taxon>
        <taxon>Dikarya</taxon>
        <taxon>Basidiomycota</taxon>
        <taxon>Agaricomycotina</taxon>
        <taxon>Agaricomycetes</taxon>
        <taxon>Agaricomycetidae</taxon>
        <taxon>Agaricales</taxon>
        <taxon>Pleurotineae</taxon>
        <taxon>Pleurotaceae</taxon>
        <taxon>Hohenbuehelia</taxon>
    </lineage>
</organism>
<reference evidence="3" key="1">
    <citation type="submission" date="2024-06" db="EMBL/GenBank/DDBJ databases">
        <title>Multi-omics analyses provide insights into the biosynthesis of the anticancer antibiotic pleurotin in Hohenbuehelia grisea.</title>
        <authorList>
            <person name="Weaver J.A."/>
            <person name="Alberti F."/>
        </authorList>
    </citation>
    <scope>NUCLEOTIDE SEQUENCE [LARGE SCALE GENOMIC DNA]</scope>
    <source>
        <strain evidence="3">T-177</strain>
    </source>
</reference>
<comment type="caution">
    <text evidence="2">The sequence shown here is derived from an EMBL/GenBank/DDBJ whole genome shotgun (WGS) entry which is preliminary data.</text>
</comment>
<keyword evidence="1" id="KW-1133">Transmembrane helix</keyword>
<name>A0ABR3JTH1_9AGAR</name>
<keyword evidence="3" id="KW-1185">Reference proteome</keyword>
<proteinExistence type="predicted"/>
<sequence>MFTILLASAKFAANSSQSTWLRKARKRDLTWYFLPIFTINLTLAAVVLINKNNESGFWPPFLVNAIE</sequence>
<protein>
    <submittedName>
        <fullName evidence="2">Uncharacterized protein</fullName>
    </submittedName>
</protein>
<keyword evidence="1" id="KW-0812">Transmembrane</keyword>
<evidence type="ECO:0000313" key="3">
    <source>
        <dbReference type="Proteomes" id="UP001556367"/>
    </source>
</evidence>
<evidence type="ECO:0000256" key="1">
    <source>
        <dbReference type="SAM" id="Phobius"/>
    </source>
</evidence>
<evidence type="ECO:0000313" key="2">
    <source>
        <dbReference type="EMBL" id="KAL0958468.1"/>
    </source>
</evidence>
<accession>A0ABR3JTH1</accession>